<feature type="region of interest" description="Disordered" evidence="2">
    <location>
        <begin position="246"/>
        <end position="268"/>
    </location>
</feature>
<dbReference type="SUPFAM" id="SSF53335">
    <property type="entry name" value="S-adenosyl-L-methionine-dependent methyltransferases"/>
    <property type="match status" value="1"/>
</dbReference>
<dbReference type="RefSeq" id="WP_343036996.1">
    <property type="nucleotide sequence ID" value="NZ_JACBZX010000001.1"/>
</dbReference>
<dbReference type="AlphaFoldDB" id="A0A852X611"/>
<gene>
    <name evidence="3" type="ORF">BJY28_001339</name>
</gene>
<dbReference type="EMBL" id="JACBZX010000001">
    <property type="protein sequence ID" value="NYG36870.1"/>
    <property type="molecule type" value="Genomic_DNA"/>
</dbReference>
<dbReference type="NCBIfam" id="NF037959">
    <property type="entry name" value="MFS_SpdSyn"/>
    <property type="match status" value="1"/>
</dbReference>
<keyword evidence="4" id="KW-1185">Reference proteome</keyword>
<organism evidence="3 4">
    <name type="scientific">Janibacter alkaliphilus</name>
    <dbReference type="NCBI Taxonomy" id="1069963"/>
    <lineage>
        <taxon>Bacteria</taxon>
        <taxon>Bacillati</taxon>
        <taxon>Actinomycetota</taxon>
        <taxon>Actinomycetes</taxon>
        <taxon>Micrococcales</taxon>
        <taxon>Intrasporangiaceae</taxon>
        <taxon>Janibacter</taxon>
    </lineage>
</organism>
<dbReference type="Gene3D" id="3.40.50.150">
    <property type="entry name" value="Vaccinia Virus protein VP39"/>
    <property type="match status" value="1"/>
</dbReference>
<proteinExistence type="predicted"/>
<keyword evidence="1" id="KW-0620">Polyamine biosynthesis</keyword>
<dbReference type="InterPro" id="IPR029063">
    <property type="entry name" value="SAM-dependent_MTases_sf"/>
</dbReference>
<protein>
    <submittedName>
        <fullName evidence="3">Spermidine synthase</fullName>
    </submittedName>
</protein>
<evidence type="ECO:0000313" key="3">
    <source>
        <dbReference type="EMBL" id="NYG36870.1"/>
    </source>
</evidence>
<dbReference type="PANTHER" id="PTHR43317:SF1">
    <property type="entry name" value="THERMOSPERMINE SYNTHASE ACAULIS5"/>
    <property type="match status" value="1"/>
</dbReference>
<name>A0A852X611_9MICO</name>
<comment type="caution">
    <text evidence="3">The sequence shown here is derived from an EMBL/GenBank/DDBJ whole genome shotgun (WGS) entry which is preliminary data.</text>
</comment>
<evidence type="ECO:0000256" key="2">
    <source>
        <dbReference type="SAM" id="MobiDB-lite"/>
    </source>
</evidence>
<dbReference type="PANTHER" id="PTHR43317">
    <property type="entry name" value="THERMOSPERMINE SYNTHASE ACAULIS5"/>
    <property type="match status" value="1"/>
</dbReference>
<dbReference type="Proteomes" id="UP000592181">
    <property type="component" value="Unassembled WGS sequence"/>
</dbReference>
<dbReference type="CDD" id="cd02440">
    <property type="entry name" value="AdoMet_MTases"/>
    <property type="match status" value="1"/>
</dbReference>
<evidence type="ECO:0000256" key="1">
    <source>
        <dbReference type="ARBA" id="ARBA00023115"/>
    </source>
</evidence>
<sequence length="268" mass="28531">MSIELRPDEHGGVTVMLDGHPQSYVDLDDPEALHFEYVQHLAAVIDASTDGPVAITHVGGAGLSLPRWIHATRPGSPQIVLEPDERLTATVREALPLPRGHRIRVRPLDGRAGVAGLKGGSADVLVVDAFADGRVPAELQTVEFLQDVVRVLRPGGLMLLNIPDEPGLRHVARVVAGMSDALGADGDVAMVAMNDVLKGRRYGNTVLAGRRGPLDLDEISRQVRRWPFPSGVLGGRALRRRLGGATSLTDGAGAESPPAPDPGSWRVR</sequence>
<reference evidence="3 4" key="1">
    <citation type="submission" date="2020-07" db="EMBL/GenBank/DDBJ databases">
        <title>Sequencing the genomes of 1000 actinobacteria strains.</title>
        <authorList>
            <person name="Klenk H.-P."/>
        </authorList>
    </citation>
    <scope>NUCLEOTIDE SEQUENCE [LARGE SCALE GENOMIC DNA]</scope>
    <source>
        <strain evidence="3 4">DSM 24723</strain>
    </source>
</reference>
<dbReference type="GO" id="GO:0006596">
    <property type="term" value="P:polyamine biosynthetic process"/>
    <property type="evidence" value="ECO:0007669"/>
    <property type="project" value="UniProtKB-KW"/>
</dbReference>
<accession>A0A852X611</accession>
<evidence type="ECO:0000313" key="4">
    <source>
        <dbReference type="Proteomes" id="UP000592181"/>
    </source>
</evidence>